<dbReference type="RefSeq" id="WP_160909601.1">
    <property type="nucleotide sequence ID" value="NZ_WMEQ01000006.1"/>
</dbReference>
<dbReference type="Proteomes" id="UP000468638">
    <property type="component" value="Unassembled WGS sequence"/>
</dbReference>
<protein>
    <submittedName>
        <fullName evidence="2">DUF2252 domain-containing protein</fullName>
    </submittedName>
</protein>
<evidence type="ECO:0000313" key="3">
    <source>
        <dbReference type="Proteomes" id="UP000468638"/>
    </source>
</evidence>
<dbReference type="PANTHER" id="PTHR39441:SF1">
    <property type="entry name" value="DUF2252 DOMAIN-CONTAINING PROTEIN"/>
    <property type="match status" value="1"/>
</dbReference>
<accession>A0A6I5A3T9</accession>
<dbReference type="AlphaFoldDB" id="A0A6I5A3T9"/>
<organism evidence="2 3">
    <name type="scientific">Pontibacillus yanchengensis</name>
    <dbReference type="NCBI Taxonomy" id="462910"/>
    <lineage>
        <taxon>Bacteria</taxon>
        <taxon>Bacillati</taxon>
        <taxon>Bacillota</taxon>
        <taxon>Bacilli</taxon>
        <taxon>Bacillales</taxon>
        <taxon>Bacillaceae</taxon>
        <taxon>Pontibacillus</taxon>
    </lineage>
</organism>
<feature type="coiled-coil region" evidence="1">
    <location>
        <begin position="174"/>
        <end position="205"/>
    </location>
</feature>
<evidence type="ECO:0000256" key="1">
    <source>
        <dbReference type="SAM" id="Coils"/>
    </source>
</evidence>
<proteinExistence type="predicted"/>
<evidence type="ECO:0000313" key="2">
    <source>
        <dbReference type="EMBL" id="MYL33919.1"/>
    </source>
</evidence>
<keyword evidence="1" id="KW-0175">Coiled coil</keyword>
<dbReference type="PANTHER" id="PTHR39441">
    <property type="entry name" value="DUF2252 DOMAIN-CONTAINING PROTEIN"/>
    <property type="match status" value="1"/>
</dbReference>
<comment type="caution">
    <text evidence="2">The sequence shown here is derived from an EMBL/GenBank/DDBJ whole genome shotgun (WGS) entry which is preliminary data.</text>
</comment>
<dbReference type="InterPro" id="IPR018721">
    <property type="entry name" value="DUF2252"/>
</dbReference>
<dbReference type="Pfam" id="PF10009">
    <property type="entry name" value="DUF2252"/>
    <property type="match status" value="1"/>
</dbReference>
<sequence>MVENAERRIKDTKKYLRKQTLHTILEQFDAEIMELSKTDRKAKYDKMKEDPFSFFRGSAYLFYYDVSNIPFSYHTPDDKPTWIMGDLHFDNFSAFQNEEGEIVFDVDDFDEGFLGSYLYDVLRMVVSIRLFAAQQGFSESEQDEFVERFAKSYYKQMKKFTKDKEDPVTTRFTVDNTKSAIKKALKKLEERKETHELDKQTTVDENGNRIFDRENTKLVPVSNNEFKEINKVWDQYLQSVAEESFQNKDHYEIKDIVKKSGAGIGSTGLKRFYILIEGKHDNEHEDDVILEAKEARAPIPAYFFPYDEQFWTAHKHQGERVTVTQQAMHHMADPYLGYFTMQGRDFYVRERSPYEKDLKEKHLQEYDDVDKTLKTMGKIAAKIHARADGDIENHILDYHSENEILEAIGDDSEGFINELQLWSKFYKERVEQDHELFKEWLNEYFYQLFQPKKSNTPRSARKQS</sequence>
<dbReference type="EMBL" id="WMEQ01000006">
    <property type="protein sequence ID" value="MYL33919.1"/>
    <property type="molecule type" value="Genomic_DNA"/>
</dbReference>
<dbReference type="OrthoDB" id="1491115at2"/>
<gene>
    <name evidence="2" type="ORF">GLW05_09940</name>
</gene>
<reference evidence="2 3" key="1">
    <citation type="submission" date="2019-11" db="EMBL/GenBank/DDBJ databases">
        <title>Genome sequences of 17 halophilic strains isolated from different environments.</title>
        <authorList>
            <person name="Furrow R.E."/>
        </authorList>
    </citation>
    <scope>NUCLEOTIDE SEQUENCE [LARGE SCALE GENOMIC DNA]</scope>
    <source>
        <strain evidence="2 3">22514_16_FS</strain>
    </source>
</reference>
<name>A0A6I5A3T9_9BACI</name>